<dbReference type="Proteomes" id="UP001652661">
    <property type="component" value="Chromosome 3R"/>
</dbReference>
<feature type="compositionally biased region" description="Polar residues" evidence="1">
    <location>
        <begin position="8"/>
        <end position="21"/>
    </location>
</feature>
<sequence>MSGIPEHSVQSQPNAQSGVSEIQKSILQRNIVCVEQRPASQPKEMNRTAGRRLPALQFALLLSLVALATARPPTEDDSDGAILPPDADNVEIHQVEFVNGVMQEDHPVIMYKEDFVTEDFDPAKNATSPGHHKKHRRTHHRHAEPQPENEGEKILFDVLPDKPIVLKDDLEAAPVSNLEATQLVTPVKEQLLRKLPKKYHSRQRRSPQWNGIVSGYSYSSHLPLQTLYYIPRLAVSGKKPNLQGGNRGSQTNKIVNEEVPVPDDLPIRLDLEHDSNPANADFSQFNKPRPTRPSNSVVSGGGRDGPLSGGSNAFPRPENRPATNRPPQSQAPTTAPKVTNCVWAIVNCCDNGSKKIRYSCFESFGCHGAFWGINPCADEGVLDADDLVAQAYPLSSFTPPAPAPQASAPRPSFRQDTLQFPQELEHQAGSNCQRASKYCCSLRNIASLYDCYQKQGCNDSLSDIISGCS</sequence>
<gene>
    <name evidence="3" type="primary">hdly</name>
</gene>
<proteinExistence type="predicted"/>
<evidence type="ECO:0000256" key="1">
    <source>
        <dbReference type="SAM" id="MobiDB-lite"/>
    </source>
</evidence>
<organism evidence="2 3">
    <name type="scientific">Drosophila kikkawai</name>
    <name type="common">Fruit fly</name>
    <dbReference type="NCBI Taxonomy" id="30033"/>
    <lineage>
        <taxon>Eukaryota</taxon>
        <taxon>Metazoa</taxon>
        <taxon>Ecdysozoa</taxon>
        <taxon>Arthropoda</taxon>
        <taxon>Hexapoda</taxon>
        <taxon>Insecta</taxon>
        <taxon>Pterygota</taxon>
        <taxon>Neoptera</taxon>
        <taxon>Endopterygota</taxon>
        <taxon>Diptera</taxon>
        <taxon>Brachycera</taxon>
        <taxon>Muscomorpha</taxon>
        <taxon>Ephydroidea</taxon>
        <taxon>Drosophilidae</taxon>
        <taxon>Drosophila</taxon>
        <taxon>Sophophora</taxon>
    </lineage>
</organism>
<dbReference type="RefSeq" id="XP_017036667.2">
    <property type="nucleotide sequence ID" value="XM_017181178.3"/>
</dbReference>
<feature type="compositionally biased region" description="Basic residues" evidence="1">
    <location>
        <begin position="130"/>
        <end position="142"/>
    </location>
</feature>
<evidence type="ECO:0000313" key="2">
    <source>
        <dbReference type="Proteomes" id="UP001652661"/>
    </source>
</evidence>
<feature type="compositionally biased region" description="Polar residues" evidence="1">
    <location>
        <begin position="276"/>
        <end position="298"/>
    </location>
</feature>
<evidence type="ECO:0000313" key="3">
    <source>
        <dbReference type="RefSeq" id="XP_017036667.2"/>
    </source>
</evidence>
<dbReference type="GeneID" id="108084818"/>
<keyword evidence="2" id="KW-1185">Reference proteome</keyword>
<accession>A0A6P4J5I3</accession>
<dbReference type="AlphaFoldDB" id="A0A6P4J5I3"/>
<feature type="region of interest" description="Disordered" evidence="1">
    <location>
        <begin position="1"/>
        <end position="21"/>
    </location>
</feature>
<dbReference type="OrthoDB" id="6350087at2759"/>
<feature type="compositionally biased region" description="Basic and acidic residues" evidence="1">
    <location>
        <begin position="265"/>
        <end position="275"/>
    </location>
</feature>
<feature type="compositionally biased region" description="Gly residues" evidence="1">
    <location>
        <begin position="299"/>
        <end position="308"/>
    </location>
</feature>
<feature type="compositionally biased region" description="Polar residues" evidence="1">
    <location>
        <begin position="321"/>
        <end position="334"/>
    </location>
</feature>
<name>A0A6P4J5I3_DROKI</name>
<feature type="region of interest" description="Disordered" evidence="1">
    <location>
        <begin position="123"/>
        <end position="151"/>
    </location>
</feature>
<feature type="region of interest" description="Disordered" evidence="1">
    <location>
        <begin position="240"/>
        <end position="334"/>
    </location>
</feature>
<reference evidence="3" key="1">
    <citation type="submission" date="2025-08" db="UniProtKB">
        <authorList>
            <consortium name="RefSeq"/>
        </authorList>
    </citation>
    <scope>IDENTIFICATION</scope>
    <source>
        <strain evidence="3">14028-0561.14</strain>
        <tissue evidence="3">Whole fly</tissue>
    </source>
</reference>
<protein>
    <submittedName>
        <fullName evidence="3">Uncharacterized protein hdly isoform X1</fullName>
    </submittedName>
</protein>